<organism evidence="5 6">
    <name type="scientific">Schizopora paradoxa</name>
    <dbReference type="NCBI Taxonomy" id="27342"/>
    <lineage>
        <taxon>Eukaryota</taxon>
        <taxon>Fungi</taxon>
        <taxon>Dikarya</taxon>
        <taxon>Basidiomycota</taxon>
        <taxon>Agaricomycotina</taxon>
        <taxon>Agaricomycetes</taxon>
        <taxon>Hymenochaetales</taxon>
        <taxon>Schizoporaceae</taxon>
        <taxon>Schizopora</taxon>
    </lineage>
</organism>
<dbReference type="STRING" id="27342.A0A0H2RWN2"/>
<keyword evidence="3" id="KW-0732">Signal</keyword>
<keyword evidence="1 5" id="KW-0378">Hydrolase</keyword>
<evidence type="ECO:0000256" key="1">
    <source>
        <dbReference type="ARBA" id="ARBA00022801"/>
    </source>
</evidence>
<dbReference type="Gene3D" id="3.40.50.1820">
    <property type="entry name" value="alpha/beta hydrolase"/>
    <property type="match status" value="1"/>
</dbReference>
<dbReference type="AlphaFoldDB" id="A0A0H2RWN2"/>
<name>A0A0H2RWN2_9AGAM</name>
<dbReference type="InterPro" id="IPR000073">
    <property type="entry name" value="AB_hydrolase_1"/>
</dbReference>
<accession>A0A0H2RWN2</accession>
<dbReference type="InterPro" id="IPR029058">
    <property type="entry name" value="AB_hydrolase_fold"/>
</dbReference>
<dbReference type="EMBL" id="KQ085953">
    <property type="protein sequence ID" value="KLO13848.1"/>
    <property type="molecule type" value="Genomic_DNA"/>
</dbReference>
<dbReference type="Proteomes" id="UP000053477">
    <property type="component" value="Unassembled WGS sequence"/>
</dbReference>
<proteinExistence type="inferred from homology"/>
<dbReference type="PANTHER" id="PTHR43329">
    <property type="entry name" value="EPOXIDE HYDROLASE"/>
    <property type="match status" value="1"/>
</dbReference>
<dbReference type="OrthoDB" id="408373at2759"/>
<evidence type="ECO:0000313" key="6">
    <source>
        <dbReference type="Proteomes" id="UP000053477"/>
    </source>
</evidence>
<protein>
    <submittedName>
        <fullName evidence="5">Alpha/beta-hydrolase</fullName>
    </submittedName>
</protein>
<keyword evidence="6" id="KW-1185">Reference proteome</keyword>
<feature type="signal peptide" evidence="3">
    <location>
        <begin position="1"/>
        <end position="20"/>
    </location>
</feature>
<sequence length="377" mass="42135">MKYRPLFLLNVLPFFAVATASILGDFHPSTYPKKVAKCEALHRPDSTIKMIDIHYVDINPSASKTIIMVHGWPSLWSSWSNQILEFQDQYHLIALDQRGFGSSTHPGDVESSGTMGDLVGDLVCVLQDAGVETAICLGHDWGSQVCYEAARMRPDIFEGVVGAVVPYIPAAGNFTPTAALVHLLPRLTYQLFFEVQTPAAVDELNKDVRRTLRATLLSADTPPPEAFLTSKDSFLHGWEDVSEIDPIPFFSQEEEDYFVEQLSIQGFANTLQFYTKGNKYASWDFSHSQGNHTIPQPALAILPTEDPVADWEKASQLLHSAHFLPNLKVETMRAAHWPQLEDPRKFNGFIRDWLDVLAQASALAPEEKHGHHIADEL</sequence>
<dbReference type="SUPFAM" id="SSF53474">
    <property type="entry name" value="alpha/beta-Hydrolases"/>
    <property type="match status" value="1"/>
</dbReference>
<evidence type="ECO:0000313" key="5">
    <source>
        <dbReference type="EMBL" id="KLO13848.1"/>
    </source>
</evidence>
<evidence type="ECO:0000256" key="3">
    <source>
        <dbReference type="SAM" id="SignalP"/>
    </source>
</evidence>
<comment type="similarity">
    <text evidence="2">Belongs to the AB hydrolase superfamily. Epoxide hydrolase family.</text>
</comment>
<evidence type="ECO:0000256" key="2">
    <source>
        <dbReference type="ARBA" id="ARBA00038334"/>
    </source>
</evidence>
<evidence type="ECO:0000259" key="4">
    <source>
        <dbReference type="Pfam" id="PF00561"/>
    </source>
</evidence>
<dbReference type="PRINTS" id="PR00412">
    <property type="entry name" value="EPOXHYDRLASE"/>
</dbReference>
<dbReference type="GO" id="GO:0016787">
    <property type="term" value="F:hydrolase activity"/>
    <property type="evidence" value="ECO:0007669"/>
    <property type="project" value="UniProtKB-KW"/>
</dbReference>
<dbReference type="Pfam" id="PF00561">
    <property type="entry name" value="Abhydrolase_1"/>
    <property type="match status" value="1"/>
</dbReference>
<dbReference type="InterPro" id="IPR000639">
    <property type="entry name" value="Epox_hydrolase-like"/>
</dbReference>
<dbReference type="InParanoid" id="A0A0H2RWN2"/>
<gene>
    <name evidence="5" type="ORF">SCHPADRAFT_903817</name>
</gene>
<feature type="chain" id="PRO_5005201868" evidence="3">
    <location>
        <begin position="21"/>
        <end position="377"/>
    </location>
</feature>
<feature type="domain" description="AB hydrolase-1" evidence="4">
    <location>
        <begin position="65"/>
        <end position="343"/>
    </location>
</feature>
<reference evidence="5 6" key="1">
    <citation type="submission" date="2015-04" db="EMBL/GenBank/DDBJ databases">
        <title>Complete genome sequence of Schizopora paradoxa KUC8140, a cosmopolitan wood degrader in East Asia.</title>
        <authorList>
            <consortium name="DOE Joint Genome Institute"/>
            <person name="Min B."/>
            <person name="Park H."/>
            <person name="Jang Y."/>
            <person name="Kim J.-J."/>
            <person name="Kim K.H."/>
            <person name="Pangilinan J."/>
            <person name="Lipzen A."/>
            <person name="Riley R."/>
            <person name="Grigoriev I.V."/>
            <person name="Spatafora J.W."/>
            <person name="Choi I.-G."/>
        </authorList>
    </citation>
    <scope>NUCLEOTIDE SEQUENCE [LARGE SCALE GENOMIC DNA]</scope>
    <source>
        <strain evidence="5 6">KUC8140</strain>
    </source>
</reference>